<evidence type="ECO:0000259" key="3">
    <source>
        <dbReference type="Pfam" id="PF01520"/>
    </source>
</evidence>
<organism evidence="4 5">
    <name type="scientific">Haloferula helveola</name>
    <dbReference type="NCBI Taxonomy" id="490095"/>
    <lineage>
        <taxon>Bacteria</taxon>
        <taxon>Pseudomonadati</taxon>
        <taxon>Verrucomicrobiota</taxon>
        <taxon>Verrucomicrobiia</taxon>
        <taxon>Verrucomicrobiales</taxon>
        <taxon>Verrucomicrobiaceae</taxon>
        <taxon>Haloferula</taxon>
    </lineage>
</organism>
<keyword evidence="5" id="KW-1185">Reference proteome</keyword>
<gene>
    <name evidence="4" type="ORF">HAHE_05680</name>
</gene>
<dbReference type="InterPro" id="IPR002508">
    <property type="entry name" value="MurNAc-LAA_cat"/>
</dbReference>
<reference evidence="4 5" key="1">
    <citation type="submission" date="2021-06" db="EMBL/GenBank/DDBJ databases">
        <title>Complete genome of Haloferula helveola possessing various polysaccharide degrading enzymes.</title>
        <authorList>
            <person name="Takami H."/>
            <person name="Huang C."/>
            <person name="Hamasaki K."/>
        </authorList>
    </citation>
    <scope>NUCLEOTIDE SEQUENCE [LARGE SCALE GENOMIC DNA]</scope>
    <source>
        <strain evidence="4 5">CN-1</strain>
    </source>
</reference>
<feature type="domain" description="MurNAc-LAA" evidence="3">
    <location>
        <begin position="165"/>
        <end position="408"/>
    </location>
</feature>
<feature type="region of interest" description="Disordered" evidence="1">
    <location>
        <begin position="32"/>
        <end position="75"/>
    </location>
</feature>
<feature type="compositionally biased region" description="Pro residues" evidence="1">
    <location>
        <begin position="57"/>
        <end position="66"/>
    </location>
</feature>
<keyword evidence="2" id="KW-0472">Membrane</keyword>
<keyword evidence="2" id="KW-1133">Transmembrane helix</keyword>
<dbReference type="Pfam" id="PF01520">
    <property type="entry name" value="Amidase_3"/>
    <property type="match status" value="1"/>
</dbReference>
<dbReference type="Gene3D" id="3.40.630.40">
    <property type="entry name" value="Zn-dependent exopeptidases"/>
    <property type="match status" value="1"/>
</dbReference>
<evidence type="ECO:0000256" key="1">
    <source>
        <dbReference type="SAM" id="MobiDB-lite"/>
    </source>
</evidence>
<accession>A0ABN6GZE1</accession>
<name>A0ABN6GZE1_9BACT</name>
<evidence type="ECO:0000256" key="2">
    <source>
        <dbReference type="SAM" id="Phobius"/>
    </source>
</evidence>
<keyword evidence="2" id="KW-0812">Transmembrane</keyword>
<proteinExistence type="predicted"/>
<evidence type="ECO:0000313" key="5">
    <source>
        <dbReference type="Proteomes" id="UP001374893"/>
    </source>
</evidence>
<feature type="transmembrane region" description="Helical" evidence="2">
    <location>
        <begin position="7"/>
        <end position="26"/>
    </location>
</feature>
<evidence type="ECO:0000313" key="4">
    <source>
        <dbReference type="EMBL" id="BCX46660.1"/>
    </source>
</evidence>
<sequence length="446" mass="50033">MKAARSIVPLLLVGIIAIGAGIWFWLESSGEKEDPAKQPELPAPAAGQPEPKGGTTPTPPVPPKRPPLSDLAEVPDWNELNRWQSTVTRSEFTSMLQEVFTVSPAWRQWFHIGESDVLIETGVPDERFRLRFAKPGLASENPRDWRAAAELGPAPPGLPLDGLRIAIDPGHIGGPWAKIEERWFQIDSEIPVKEGDLTLLVAQLLKPRLEALGAEVELVRESTEPVTDYRPETLMEKAREMQPDTPRQLAERLFYRTAEIRARADLVNRRLRPDLVLCLHFNAEGWGNPAKPTLVNRHHLHLLLNGAYTDDEVGLADQRYQIVRKIVEKIHPEETAVAKSVASRFVEASKLPPYLYEIDSRRAVNIDGNPYLWARNLLANRLYNRPVVFLEPYVMNSKADYARIQAGDFEGRRPVAGKPQPSIFREYADAVAGGLADYYRDARPAG</sequence>
<dbReference type="RefSeq" id="WP_338688461.1">
    <property type="nucleotide sequence ID" value="NZ_AP024702.1"/>
</dbReference>
<protein>
    <recommendedName>
        <fullName evidence="3">MurNAc-LAA domain-containing protein</fullName>
    </recommendedName>
</protein>
<dbReference type="EMBL" id="AP024702">
    <property type="protein sequence ID" value="BCX46660.1"/>
    <property type="molecule type" value="Genomic_DNA"/>
</dbReference>
<dbReference type="SUPFAM" id="SSF53187">
    <property type="entry name" value="Zn-dependent exopeptidases"/>
    <property type="match status" value="1"/>
</dbReference>
<dbReference type="Proteomes" id="UP001374893">
    <property type="component" value="Chromosome"/>
</dbReference>